<evidence type="ECO:0000256" key="3">
    <source>
        <dbReference type="ARBA" id="ARBA00022448"/>
    </source>
</evidence>
<evidence type="ECO:0000256" key="4">
    <source>
        <dbReference type="ARBA" id="ARBA00022692"/>
    </source>
</evidence>
<dbReference type="AlphaFoldDB" id="A0A388T8Y9"/>
<comment type="subcellular location">
    <subcellularLocation>
        <location evidence="1">Membrane</location>
        <topology evidence="1">Multi-pass membrane protein</topology>
    </subcellularLocation>
</comment>
<keyword evidence="11" id="KW-1185">Reference proteome</keyword>
<dbReference type="InterPro" id="IPR035921">
    <property type="entry name" value="F/V-ATP_Csub_sf"/>
</dbReference>
<name>A0A388T8Y9_TERA1</name>
<organism evidence="10 11">
    <name type="scientific">Termititenax aidoneus</name>
    <dbReference type="NCBI Taxonomy" id="2218524"/>
    <lineage>
        <taxon>Bacteria</taxon>
        <taxon>Bacillati</taxon>
        <taxon>Candidatus Margulisiibacteriota</taxon>
        <taxon>Candidatus Termititenacia</taxon>
        <taxon>Candidatus Termititenacales</taxon>
        <taxon>Candidatus Termititenacaceae</taxon>
        <taxon>Candidatus Termititenax</taxon>
    </lineage>
</organism>
<evidence type="ECO:0000256" key="1">
    <source>
        <dbReference type="ARBA" id="ARBA00004141"/>
    </source>
</evidence>
<evidence type="ECO:0000259" key="9">
    <source>
        <dbReference type="Pfam" id="PF00137"/>
    </source>
</evidence>
<evidence type="ECO:0000256" key="2">
    <source>
        <dbReference type="ARBA" id="ARBA00007296"/>
    </source>
</evidence>
<dbReference type="EMBL" id="BGZN01000006">
    <property type="protein sequence ID" value="GBR73081.1"/>
    <property type="molecule type" value="Genomic_DNA"/>
</dbReference>
<dbReference type="InterPro" id="IPR002379">
    <property type="entry name" value="ATPase_proteolipid_c-like_dom"/>
</dbReference>
<dbReference type="GO" id="GO:0033177">
    <property type="term" value="C:proton-transporting two-sector ATPase complex, proton-transporting domain"/>
    <property type="evidence" value="ECO:0007669"/>
    <property type="project" value="InterPro"/>
</dbReference>
<feature type="domain" description="V-ATPase proteolipid subunit C-like" evidence="9">
    <location>
        <begin position="92"/>
        <end position="150"/>
    </location>
</feature>
<dbReference type="FunFam" id="1.20.120.610:FF:000005">
    <property type="entry name" value="V-type sodium ATPase subunit K"/>
    <property type="match status" value="1"/>
</dbReference>
<evidence type="ECO:0000313" key="10">
    <source>
        <dbReference type="EMBL" id="GBR73081.1"/>
    </source>
</evidence>
<evidence type="ECO:0000256" key="6">
    <source>
        <dbReference type="ARBA" id="ARBA00023065"/>
    </source>
</evidence>
<accession>A0A388T8Y9</accession>
<feature type="domain" description="V-ATPase proteolipid subunit C-like" evidence="9">
    <location>
        <begin position="10"/>
        <end position="68"/>
    </location>
</feature>
<keyword evidence="5 8" id="KW-1133">Transmembrane helix</keyword>
<dbReference type="GO" id="GO:0015078">
    <property type="term" value="F:proton transmembrane transporter activity"/>
    <property type="evidence" value="ECO:0007669"/>
    <property type="project" value="InterPro"/>
</dbReference>
<feature type="transmembrane region" description="Helical" evidence="8">
    <location>
        <begin position="59"/>
        <end position="83"/>
    </location>
</feature>
<comment type="similarity">
    <text evidence="2">Belongs to the V-ATPase proteolipid subunit family.</text>
</comment>
<dbReference type="Pfam" id="PF00137">
    <property type="entry name" value="ATP-synt_C"/>
    <property type="match status" value="2"/>
</dbReference>
<gene>
    <name evidence="10" type="primary">ntpK</name>
    <name evidence="10" type="ORF">NO1_0527</name>
</gene>
<evidence type="ECO:0000256" key="8">
    <source>
        <dbReference type="SAM" id="Phobius"/>
    </source>
</evidence>
<evidence type="ECO:0000256" key="5">
    <source>
        <dbReference type="ARBA" id="ARBA00022989"/>
    </source>
</evidence>
<dbReference type="PANTHER" id="PTHR10263">
    <property type="entry name" value="V-TYPE PROTON ATPASE PROTEOLIPID SUBUNIT"/>
    <property type="match status" value="1"/>
</dbReference>
<keyword evidence="7 8" id="KW-0472">Membrane</keyword>
<proteinExistence type="inferred from homology"/>
<protein>
    <submittedName>
        <fullName evidence="10">Vacuolar type H+-transporting ATPase subunit K</fullName>
    </submittedName>
</protein>
<evidence type="ECO:0000256" key="7">
    <source>
        <dbReference type="ARBA" id="ARBA00023136"/>
    </source>
</evidence>
<dbReference type="NCBIfam" id="NF005124">
    <property type="entry name" value="PRK06558.1"/>
    <property type="match status" value="1"/>
</dbReference>
<feature type="transmembrane region" description="Helical" evidence="8">
    <location>
        <begin position="129"/>
        <end position="152"/>
    </location>
</feature>
<evidence type="ECO:0000313" key="11">
    <source>
        <dbReference type="Proteomes" id="UP000269352"/>
    </source>
</evidence>
<keyword evidence="3" id="KW-0813">Transport</keyword>
<dbReference type="CDD" id="cd18180">
    <property type="entry name" value="ATP-synt_Vo_Ao_c_NTPK_rpt2"/>
    <property type="match status" value="1"/>
</dbReference>
<dbReference type="CDD" id="cd18179">
    <property type="entry name" value="ATP-synt_Vo_Ao_c_NTPK_rpt1"/>
    <property type="match status" value="1"/>
</dbReference>
<keyword evidence="6" id="KW-0406">Ion transport</keyword>
<comment type="caution">
    <text evidence="10">The sequence shown here is derived from an EMBL/GenBank/DDBJ whole genome shotgun (WGS) entry which is preliminary data.</text>
</comment>
<reference evidence="10 11" key="1">
    <citation type="journal article" date="2019" name="ISME J.">
        <title>Genome analyses of uncultured TG2/ZB3 bacteria in 'Margulisbacteria' specifically attached to ectosymbiotic spirochetes of protists in the termite gut.</title>
        <authorList>
            <person name="Utami Y.D."/>
            <person name="Kuwahara H."/>
            <person name="Igai K."/>
            <person name="Murakami T."/>
            <person name="Sugaya K."/>
            <person name="Morikawa T."/>
            <person name="Nagura Y."/>
            <person name="Yuki M."/>
            <person name="Deevong P."/>
            <person name="Inoue T."/>
            <person name="Kihara K."/>
            <person name="Lo N."/>
            <person name="Yamada A."/>
            <person name="Ohkuma M."/>
            <person name="Hongoh Y."/>
        </authorList>
    </citation>
    <scope>NUCLEOTIDE SEQUENCE [LARGE SCALE GENOMIC DNA]</scope>
    <source>
        <strain evidence="10">NkOx7-01</strain>
    </source>
</reference>
<dbReference type="Gene3D" id="1.20.120.610">
    <property type="entry name" value="lithium bound rotor ring of v- atpase"/>
    <property type="match status" value="1"/>
</dbReference>
<dbReference type="SUPFAM" id="SSF81333">
    <property type="entry name" value="F1F0 ATP synthase subunit C"/>
    <property type="match status" value="2"/>
</dbReference>
<keyword evidence="4 8" id="KW-0812">Transmembrane</keyword>
<feature type="transmembrane region" description="Helical" evidence="8">
    <location>
        <begin position="90"/>
        <end position="109"/>
    </location>
</feature>
<sequence>MDIGLMCAILGAALALGGGGIGSSVGVGLAGEVAAGVVAEDPDKFGKTLLLQALPGTQGIYGFLVAFWVILKVNLLGGILPVSNEAGLQILFACLPVAINGVVSGIYQGRIAAAGIAMVGRKPDETGKGLILAAMAETYAVLGLLLSILLLMNIQL</sequence>
<dbReference type="Proteomes" id="UP000269352">
    <property type="component" value="Unassembled WGS sequence"/>
</dbReference>